<reference evidence="1" key="1">
    <citation type="submission" date="2019-08" db="EMBL/GenBank/DDBJ databases">
        <authorList>
            <person name="Kucharzyk K."/>
            <person name="Murdoch R.W."/>
            <person name="Higgins S."/>
            <person name="Loffler F."/>
        </authorList>
    </citation>
    <scope>NUCLEOTIDE SEQUENCE</scope>
</reference>
<protein>
    <submittedName>
        <fullName evidence="1">Uncharacterized protein</fullName>
    </submittedName>
</protein>
<accession>A0A645IUW4</accession>
<comment type="caution">
    <text evidence="1">The sequence shown here is derived from an EMBL/GenBank/DDBJ whole genome shotgun (WGS) entry which is preliminary data.</text>
</comment>
<organism evidence="1">
    <name type="scientific">bioreactor metagenome</name>
    <dbReference type="NCBI Taxonomy" id="1076179"/>
    <lineage>
        <taxon>unclassified sequences</taxon>
        <taxon>metagenomes</taxon>
        <taxon>ecological metagenomes</taxon>
    </lineage>
</organism>
<evidence type="ECO:0000313" key="1">
    <source>
        <dbReference type="EMBL" id="MPN54927.1"/>
    </source>
</evidence>
<gene>
    <name evidence="1" type="ORF">SDC9_202606</name>
</gene>
<dbReference type="AlphaFoldDB" id="A0A645IUW4"/>
<proteinExistence type="predicted"/>
<sequence>MTGGREDRPTPEQLADLFDKYMGFKGYPPRFYIDPLGRIIDRGRQGEIEIDYYELASWAHDAVVSPDPKMAVRVLAAMPDGAGTGEVWFGMETLDADEFVAWAAAIVDGPRSRLPVYVDAAVERARNGRKELLLALIRASIRADLDPKLTFGDAVLREFTADLL</sequence>
<name>A0A645IUW4_9ZZZZ</name>
<dbReference type="EMBL" id="VSSQ01123634">
    <property type="protein sequence ID" value="MPN54927.1"/>
    <property type="molecule type" value="Genomic_DNA"/>
</dbReference>